<dbReference type="GO" id="GO:0005886">
    <property type="term" value="C:plasma membrane"/>
    <property type="evidence" value="ECO:0007669"/>
    <property type="project" value="UniProtKB-SubCell"/>
</dbReference>
<comment type="subcellular location">
    <subcellularLocation>
        <location evidence="1">Cell membrane</location>
        <topology evidence="1">Multi-pass membrane protein</topology>
    </subcellularLocation>
</comment>
<dbReference type="CDD" id="cd18586">
    <property type="entry name" value="ABC_6TM_PrtD_like"/>
    <property type="match status" value="1"/>
</dbReference>
<dbReference type="InterPro" id="IPR036640">
    <property type="entry name" value="ABC1_TM_sf"/>
</dbReference>
<dbReference type="CDD" id="cd03246">
    <property type="entry name" value="ABCC_Protease_Secretion"/>
    <property type="match status" value="1"/>
</dbReference>
<dbReference type="GO" id="GO:0034040">
    <property type="term" value="F:ATPase-coupled lipid transmembrane transporter activity"/>
    <property type="evidence" value="ECO:0007669"/>
    <property type="project" value="TreeGrafter"/>
</dbReference>
<evidence type="ECO:0000259" key="10">
    <source>
        <dbReference type="PROSITE" id="PS50893"/>
    </source>
</evidence>
<evidence type="ECO:0000256" key="7">
    <source>
        <dbReference type="ARBA" id="ARBA00022989"/>
    </source>
</evidence>
<keyword evidence="8 9" id="KW-0472">Membrane</keyword>
<dbReference type="InterPro" id="IPR039421">
    <property type="entry name" value="Type_1_exporter"/>
</dbReference>
<evidence type="ECO:0000256" key="3">
    <source>
        <dbReference type="ARBA" id="ARBA00022475"/>
    </source>
</evidence>
<evidence type="ECO:0000256" key="2">
    <source>
        <dbReference type="ARBA" id="ARBA00022448"/>
    </source>
</evidence>
<keyword evidence="3" id="KW-1003">Cell membrane</keyword>
<dbReference type="PROSITE" id="PS50929">
    <property type="entry name" value="ABC_TM1F"/>
    <property type="match status" value="1"/>
</dbReference>
<feature type="transmembrane region" description="Helical" evidence="9">
    <location>
        <begin position="73"/>
        <end position="93"/>
    </location>
</feature>
<dbReference type="SMART" id="SM00382">
    <property type="entry name" value="AAA"/>
    <property type="match status" value="1"/>
</dbReference>
<proteinExistence type="predicted"/>
<dbReference type="NCBIfam" id="TIGR01842">
    <property type="entry name" value="type_I_sec_PrtD"/>
    <property type="match status" value="1"/>
</dbReference>
<dbReference type="GO" id="GO:0016887">
    <property type="term" value="F:ATP hydrolysis activity"/>
    <property type="evidence" value="ECO:0007669"/>
    <property type="project" value="InterPro"/>
</dbReference>
<dbReference type="InterPro" id="IPR003593">
    <property type="entry name" value="AAA+_ATPase"/>
</dbReference>
<dbReference type="Pfam" id="PF00664">
    <property type="entry name" value="ABC_membrane"/>
    <property type="match status" value="1"/>
</dbReference>
<dbReference type="KEGG" id="pspi:PS2015_67"/>
<dbReference type="GO" id="GO:0140359">
    <property type="term" value="F:ABC-type transporter activity"/>
    <property type="evidence" value="ECO:0007669"/>
    <property type="project" value="InterPro"/>
</dbReference>
<dbReference type="GO" id="GO:0005524">
    <property type="term" value="F:ATP binding"/>
    <property type="evidence" value="ECO:0007669"/>
    <property type="project" value="UniProtKB-KW"/>
</dbReference>
<keyword evidence="13" id="KW-1185">Reference proteome</keyword>
<keyword evidence="5" id="KW-0547">Nucleotide-binding</keyword>
<feature type="transmembrane region" description="Helical" evidence="9">
    <location>
        <begin position="38"/>
        <end position="61"/>
    </location>
</feature>
<reference evidence="12 13" key="1">
    <citation type="submission" date="2015-11" db="EMBL/GenBank/DDBJ databases">
        <authorList>
            <person name="Zhang Y."/>
            <person name="Guo Z."/>
        </authorList>
    </citation>
    <scope>NUCLEOTIDE SEQUENCE [LARGE SCALE GENOMIC DNA]</scope>
    <source>
        <strain evidence="12 13">KCTC 32221</strain>
    </source>
</reference>
<dbReference type="Pfam" id="PF00005">
    <property type="entry name" value="ABC_tran"/>
    <property type="match status" value="1"/>
</dbReference>
<evidence type="ECO:0000256" key="1">
    <source>
        <dbReference type="ARBA" id="ARBA00004651"/>
    </source>
</evidence>
<dbReference type="InterPro" id="IPR017871">
    <property type="entry name" value="ABC_transporter-like_CS"/>
</dbReference>
<feature type="transmembrane region" description="Helical" evidence="9">
    <location>
        <begin position="163"/>
        <end position="192"/>
    </location>
</feature>
<dbReference type="InterPro" id="IPR047957">
    <property type="entry name" value="ABC_AprD-like_6TM"/>
</dbReference>
<keyword evidence="2" id="KW-0813">Transport</keyword>
<dbReference type="SUPFAM" id="SSF52540">
    <property type="entry name" value="P-loop containing nucleoside triphosphate hydrolases"/>
    <property type="match status" value="1"/>
</dbReference>
<evidence type="ECO:0000256" key="6">
    <source>
        <dbReference type="ARBA" id="ARBA00022840"/>
    </source>
</evidence>
<gene>
    <name evidence="12" type="ORF">PS2015_67</name>
</gene>
<dbReference type="InterPro" id="IPR010128">
    <property type="entry name" value="ATPase_T1SS_PrtD-like"/>
</dbReference>
<accession>A0A0S2K8W9</accession>
<evidence type="ECO:0000313" key="13">
    <source>
        <dbReference type="Proteomes" id="UP000065641"/>
    </source>
</evidence>
<evidence type="ECO:0000256" key="5">
    <source>
        <dbReference type="ARBA" id="ARBA00022741"/>
    </source>
</evidence>
<dbReference type="EMBL" id="CP013189">
    <property type="protein sequence ID" value="ALO44765.1"/>
    <property type="molecule type" value="Genomic_DNA"/>
</dbReference>
<evidence type="ECO:0000259" key="11">
    <source>
        <dbReference type="PROSITE" id="PS50929"/>
    </source>
</evidence>
<dbReference type="SUPFAM" id="SSF90123">
    <property type="entry name" value="ABC transporter transmembrane region"/>
    <property type="match status" value="1"/>
</dbReference>
<dbReference type="STRING" id="1249552.PS2015_67"/>
<feature type="domain" description="ABC transporter" evidence="10">
    <location>
        <begin position="349"/>
        <end position="584"/>
    </location>
</feature>
<keyword evidence="4 9" id="KW-0812">Transmembrane</keyword>
<dbReference type="PROSITE" id="PS50893">
    <property type="entry name" value="ABC_TRANSPORTER_2"/>
    <property type="match status" value="1"/>
</dbReference>
<protein>
    <submittedName>
        <fullName evidence="12">Peptidase</fullName>
    </submittedName>
</protein>
<dbReference type="Gene3D" id="1.20.1560.10">
    <property type="entry name" value="ABC transporter type 1, transmembrane domain"/>
    <property type="match status" value="1"/>
</dbReference>
<dbReference type="AlphaFoldDB" id="A0A0S2K8W9"/>
<dbReference type="GO" id="GO:0030256">
    <property type="term" value="C:type I protein secretion system complex"/>
    <property type="evidence" value="ECO:0007669"/>
    <property type="project" value="InterPro"/>
</dbReference>
<dbReference type="FunFam" id="3.40.50.300:FF:001444">
    <property type="entry name" value="ABC transporter ATP-binding protein"/>
    <property type="match status" value="1"/>
</dbReference>
<dbReference type="GO" id="GO:0030253">
    <property type="term" value="P:protein secretion by the type I secretion system"/>
    <property type="evidence" value="ECO:0007669"/>
    <property type="project" value="InterPro"/>
</dbReference>
<evidence type="ECO:0000313" key="12">
    <source>
        <dbReference type="EMBL" id="ALO44765.1"/>
    </source>
</evidence>
<evidence type="ECO:0000256" key="4">
    <source>
        <dbReference type="ARBA" id="ARBA00022692"/>
    </source>
</evidence>
<sequence length="587" mass="63612">MPNIMEFAHQTNNEIMNNSNQSPRYTELFDALKSIRHYFIYAGVFSAAVNVLMLTPIIYMLQVYDRVISSGSLSTLSMLTLLLTFLMLAMGGFEWVRSMILIAASNRIEHQLRRRVFDATFKNALVTGGSGNTSQPLNDLSSLRQFLTGNGLFAFFDAPWFPIYVAIMFIFHPLFGWVAILAGIVMVILAWANEAVTTKRLKDANSKANMVSSQVNGSLRNAEVIAAMGMTEDIRQRQQTQANEVLMLQTDASRSAGALTSISKTFRMLVQSLILGLGALLALRQEISPGMMIAGSLLLGRALAPIDMLVGTWKGFSVARAQYERLGQLLQNIPPEQEHMSLPAPVGELTLEQVAVVPPGSRTPVVRGVTLAMSPGEALGIVGPSASGKSSLARAILGIWPTAGGHVRLDGADIGNWDRGQLGPYLGYLPQDIELFDGTISENICRFGEEDPEKIVVAAKLAGVHDLILRLPDGYDTKIGATGGALSGGQRQRIGLARAVYGNPRLLVLDEPNSNLDDQGEKELVAAIQRIKSQGCTIVVISHRTMVLHSMDKILVMKEGAPVSFGPKDQVLASLLGQSENRRAGNA</sequence>
<feature type="domain" description="ABC transmembrane type-1" evidence="11">
    <location>
        <begin position="42"/>
        <end position="313"/>
    </location>
</feature>
<dbReference type="InterPro" id="IPR003439">
    <property type="entry name" value="ABC_transporter-like_ATP-bd"/>
</dbReference>
<dbReference type="Proteomes" id="UP000065641">
    <property type="component" value="Chromosome"/>
</dbReference>
<dbReference type="InterPro" id="IPR027417">
    <property type="entry name" value="P-loop_NTPase"/>
</dbReference>
<dbReference type="PANTHER" id="PTHR24221:SF248">
    <property type="entry name" value="ABC TRANSPORTER TRANSMEMBRANE REGION"/>
    <property type="match status" value="1"/>
</dbReference>
<dbReference type="InterPro" id="IPR011527">
    <property type="entry name" value="ABC1_TM_dom"/>
</dbReference>
<dbReference type="PANTHER" id="PTHR24221">
    <property type="entry name" value="ATP-BINDING CASSETTE SUB-FAMILY B"/>
    <property type="match status" value="1"/>
</dbReference>
<evidence type="ECO:0000256" key="9">
    <source>
        <dbReference type="SAM" id="Phobius"/>
    </source>
</evidence>
<name>A0A0S2K8W9_9GAMM</name>
<dbReference type="Gene3D" id="3.40.50.300">
    <property type="entry name" value="P-loop containing nucleotide triphosphate hydrolases"/>
    <property type="match status" value="1"/>
</dbReference>
<dbReference type="PROSITE" id="PS00211">
    <property type="entry name" value="ABC_TRANSPORTER_1"/>
    <property type="match status" value="1"/>
</dbReference>
<evidence type="ECO:0000256" key="8">
    <source>
        <dbReference type="ARBA" id="ARBA00023136"/>
    </source>
</evidence>
<keyword evidence="7 9" id="KW-1133">Transmembrane helix</keyword>
<keyword evidence="6" id="KW-0067">ATP-binding</keyword>
<dbReference type="PATRIC" id="fig|1249552.3.peg.67"/>
<organism evidence="12 13">
    <name type="scientific">Pseudohongiella spirulinae</name>
    <dbReference type="NCBI Taxonomy" id="1249552"/>
    <lineage>
        <taxon>Bacteria</taxon>
        <taxon>Pseudomonadati</taxon>
        <taxon>Pseudomonadota</taxon>
        <taxon>Gammaproteobacteria</taxon>
        <taxon>Pseudomonadales</taxon>
        <taxon>Pseudohongiellaceae</taxon>
        <taxon>Pseudohongiella</taxon>
    </lineage>
</organism>
<feature type="transmembrane region" description="Helical" evidence="9">
    <location>
        <begin position="265"/>
        <end position="283"/>
    </location>
</feature>